<dbReference type="InterPro" id="IPR000182">
    <property type="entry name" value="GNAT_dom"/>
</dbReference>
<gene>
    <name evidence="4" type="ORF">SAMN04487884_104225</name>
</gene>
<dbReference type="Pfam" id="PF13508">
    <property type="entry name" value="Acetyltransf_7"/>
    <property type="match status" value="1"/>
</dbReference>
<dbReference type="RefSeq" id="WP_278306315.1">
    <property type="nucleotide sequence ID" value="NZ_FOGJ01000004.1"/>
</dbReference>
<evidence type="ECO:0000256" key="2">
    <source>
        <dbReference type="ARBA" id="ARBA00023315"/>
    </source>
</evidence>
<dbReference type="PANTHER" id="PTHR43420">
    <property type="entry name" value="ACETYLTRANSFERASE"/>
    <property type="match status" value="1"/>
</dbReference>
<evidence type="ECO:0000313" key="5">
    <source>
        <dbReference type="Proteomes" id="UP000182584"/>
    </source>
</evidence>
<dbReference type="GO" id="GO:0016747">
    <property type="term" value="F:acyltransferase activity, transferring groups other than amino-acyl groups"/>
    <property type="evidence" value="ECO:0007669"/>
    <property type="project" value="InterPro"/>
</dbReference>
<dbReference type="PROSITE" id="PS51186">
    <property type="entry name" value="GNAT"/>
    <property type="match status" value="1"/>
</dbReference>
<evidence type="ECO:0000256" key="1">
    <source>
        <dbReference type="ARBA" id="ARBA00022679"/>
    </source>
</evidence>
<organism evidence="4 5">
    <name type="scientific">Butyrivibrio fibrisolvens</name>
    <dbReference type="NCBI Taxonomy" id="831"/>
    <lineage>
        <taxon>Bacteria</taxon>
        <taxon>Bacillati</taxon>
        <taxon>Bacillota</taxon>
        <taxon>Clostridia</taxon>
        <taxon>Lachnospirales</taxon>
        <taxon>Lachnospiraceae</taxon>
        <taxon>Butyrivibrio</taxon>
    </lineage>
</organism>
<dbReference type="AlphaFoldDB" id="A0A1H9NL06"/>
<keyword evidence="2" id="KW-0012">Acyltransferase</keyword>
<dbReference type="EMBL" id="FOGJ01000004">
    <property type="protein sequence ID" value="SER36329.1"/>
    <property type="molecule type" value="Genomic_DNA"/>
</dbReference>
<dbReference type="PANTHER" id="PTHR43420:SF12">
    <property type="entry name" value="N-ACETYLTRANSFERASE DOMAIN-CONTAINING PROTEIN"/>
    <property type="match status" value="1"/>
</dbReference>
<dbReference type="Gene3D" id="3.40.630.30">
    <property type="match status" value="1"/>
</dbReference>
<reference evidence="4 5" key="1">
    <citation type="submission" date="2016-10" db="EMBL/GenBank/DDBJ databases">
        <authorList>
            <person name="de Groot N.N."/>
        </authorList>
    </citation>
    <scope>NUCLEOTIDE SEQUENCE [LARGE SCALE GENOMIC DNA]</scope>
    <source>
        <strain evidence="4 5">AR40</strain>
    </source>
</reference>
<dbReference type="InterPro" id="IPR016181">
    <property type="entry name" value="Acyl_CoA_acyltransferase"/>
</dbReference>
<dbReference type="CDD" id="cd04301">
    <property type="entry name" value="NAT_SF"/>
    <property type="match status" value="1"/>
</dbReference>
<dbReference type="Proteomes" id="UP000182584">
    <property type="component" value="Unassembled WGS sequence"/>
</dbReference>
<sequence>MNTSFRLTSDDNEQDIQELFEMLKKYNLSNREKSENVPLGVYLEDNGQKLAGLTGETFGNWLCIHYFFVDESLRGQGIGSKMLDAAESEAKKRGCKYAFVDTFSFQAPGFYIKMGYKEAFALEEYPYTGKRHYYTKCLLENNEE</sequence>
<protein>
    <submittedName>
        <fullName evidence="4">Acetyltransferase (GNAT) family protein</fullName>
    </submittedName>
</protein>
<proteinExistence type="predicted"/>
<evidence type="ECO:0000259" key="3">
    <source>
        <dbReference type="PROSITE" id="PS51186"/>
    </source>
</evidence>
<feature type="domain" description="N-acetyltransferase" evidence="3">
    <location>
        <begin position="6"/>
        <end position="140"/>
    </location>
</feature>
<accession>A0A1H9NL06</accession>
<dbReference type="InterPro" id="IPR050680">
    <property type="entry name" value="YpeA/RimI_acetyltransf"/>
</dbReference>
<keyword evidence="1 4" id="KW-0808">Transferase</keyword>
<dbReference type="SUPFAM" id="SSF55729">
    <property type="entry name" value="Acyl-CoA N-acyltransferases (Nat)"/>
    <property type="match status" value="1"/>
</dbReference>
<name>A0A1H9NL06_BUTFI</name>
<evidence type="ECO:0000313" key="4">
    <source>
        <dbReference type="EMBL" id="SER36329.1"/>
    </source>
</evidence>